<evidence type="ECO:0000313" key="1">
    <source>
        <dbReference type="Ensembl" id="ENSLOCP00000010005.1"/>
    </source>
</evidence>
<dbReference type="OMA" id="THAEAYY"/>
<dbReference type="Bgee" id="ENSLOCG00000008245">
    <property type="expression patterns" value="Expressed in testis and 4 other cell types or tissues"/>
</dbReference>
<sequence>DVESARGVNRLWGYLQETGLQSGMEALCAEVLRRPQPPFNPYPVFMQWARWQAESRHDGQLCGPHRFTFLTHNGHSSGAKGCSHVWGLPSILRCVDPEKSKHFNWLIDDVTPSLSTLSHSSPYTIQVLAALTGLCVFTGTLFPRPFSLDILQIYVIAGPDAQRARVLYASCVRRDVIRTSQNGRHRLLRIIVPTDIKGGYKNIMTSALQKMILGYLVEKEEVASQGSEFEAFVERSLDTRLPVKVECVWREDPVGSSRQGGTKAYTLIAIQTADSFGEERVLDFSDCPLVHLSSSLFPHQAHAEAYTRVFLPRGPHPPGPLTEKNHLDLTQLFCIKHAAVNIGVLELSAADGVSGRTNGERGSAGTQGVFAPVRDCLIRRLAALRLPQDALPAAHLCVLLLLLPETAWYSHQTLGQMYQFLHGCAAHLWAVRHHARTLCGVLESQPWEAADAELCGALARRVRGLMLEFLSRAVQEGFSSDSLLHARILSGRLESVCLRLELGPSQAGLDELRENICTSSSQWCSCSLVLECQLLSDSLSCLPVLADMKQKKYKRLYKQVTGPATWDSRCKRTSRRFRAAGQSVTGVFCTAAGGPDGLLKCVCGEGLLEVFAPAQHAELCLLQYLVDCGVDRCWQRCLWTVLSASPLQPNPYPVLVDEFSRMALRVALWDRSDAQILKQVQPGSSRLTDRGQHLYCGPGGEGHGLESALRAAHLSQLQTVLGQALTLVCQARASGSFETFRMPGQSEWDFVPLVKHFVLYYLQEGSSAWLCFPKHDPLTIYHAVFQTQEQAAFHLRISCPGPIGDPFSCANLQEVKSLLDSQIADSFLKRKLLLGYRLIALRALVTSEEGCLPSCWRMAHSMCGQLEYLCSIGQSLQV</sequence>
<dbReference type="EMBL" id="AHAT01007599">
    <property type="status" value="NOT_ANNOTATED_CDS"/>
    <property type="molecule type" value="Genomic_DNA"/>
</dbReference>
<dbReference type="InParanoid" id="W5MNP6"/>
<dbReference type="Ensembl" id="ENSLOCT00000010017.1">
    <property type="protein sequence ID" value="ENSLOCP00000010005.1"/>
    <property type="gene ID" value="ENSLOCG00000008245.1"/>
</dbReference>
<reference evidence="1" key="3">
    <citation type="submission" date="2025-09" db="UniProtKB">
        <authorList>
            <consortium name="Ensembl"/>
        </authorList>
    </citation>
    <scope>IDENTIFICATION</scope>
</reference>
<reference evidence="1" key="2">
    <citation type="submission" date="2025-08" db="UniProtKB">
        <authorList>
            <consortium name="Ensembl"/>
        </authorList>
    </citation>
    <scope>IDENTIFICATION</scope>
</reference>
<dbReference type="eggNOG" id="ENOG502S2VZ">
    <property type="taxonomic scope" value="Eukaryota"/>
</dbReference>
<organism evidence="1 2">
    <name type="scientific">Lepisosteus oculatus</name>
    <name type="common">Spotted gar</name>
    <dbReference type="NCBI Taxonomy" id="7918"/>
    <lineage>
        <taxon>Eukaryota</taxon>
        <taxon>Metazoa</taxon>
        <taxon>Chordata</taxon>
        <taxon>Craniata</taxon>
        <taxon>Vertebrata</taxon>
        <taxon>Euteleostomi</taxon>
        <taxon>Actinopterygii</taxon>
        <taxon>Neopterygii</taxon>
        <taxon>Holostei</taxon>
        <taxon>Semionotiformes</taxon>
        <taxon>Lepisosteidae</taxon>
        <taxon>Lepisosteus</taxon>
    </lineage>
</organism>
<dbReference type="EMBL" id="AHAT01007600">
    <property type="status" value="NOT_ANNOTATED_CDS"/>
    <property type="molecule type" value="Genomic_DNA"/>
</dbReference>
<protein>
    <submittedName>
        <fullName evidence="1">Uncharacterized protein</fullName>
    </submittedName>
</protein>
<reference evidence="2" key="1">
    <citation type="submission" date="2011-12" db="EMBL/GenBank/DDBJ databases">
        <title>The Draft Genome of Lepisosteus oculatus.</title>
        <authorList>
            <consortium name="The Broad Institute Genome Assembly &amp; Analysis Group"/>
            <consortium name="Computational R&amp;D Group"/>
            <consortium name="and Sequencing Platform"/>
            <person name="Di Palma F."/>
            <person name="Alfoldi J."/>
            <person name="Johnson J."/>
            <person name="Berlin A."/>
            <person name="Gnerre S."/>
            <person name="Jaffe D."/>
            <person name="MacCallum I."/>
            <person name="Young S."/>
            <person name="Walker B.J."/>
            <person name="Lander E.S."/>
            <person name="Lindblad-Toh K."/>
        </authorList>
    </citation>
    <scope>NUCLEOTIDE SEQUENCE [LARGE SCALE GENOMIC DNA]</scope>
</reference>
<keyword evidence="2" id="KW-1185">Reference proteome</keyword>
<accession>W5MNP6</accession>
<dbReference type="EMBL" id="AHAT01007601">
    <property type="status" value="NOT_ANNOTATED_CDS"/>
    <property type="molecule type" value="Genomic_DNA"/>
</dbReference>
<dbReference type="Proteomes" id="UP000018468">
    <property type="component" value="Linkage group LG6"/>
</dbReference>
<dbReference type="AlphaFoldDB" id="W5MNP6"/>
<evidence type="ECO:0000313" key="2">
    <source>
        <dbReference type="Proteomes" id="UP000018468"/>
    </source>
</evidence>
<dbReference type="STRING" id="7918.ENSLOCP00000010005"/>
<dbReference type="HOGENOM" id="CLU_327792_0_0_1"/>
<proteinExistence type="predicted"/>
<name>W5MNP6_LEPOC</name>